<keyword evidence="5" id="KW-0597">Phosphoprotein</keyword>
<comment type="catalytic activity">
    <reaction evidence="1">
        <text>ATP + protein L-histidine = ADP + protein N-phospho-L-histidine.</text>
        <dbReference type="EC" id="2.7.13.3"/>
    </reaction>
</comment>
<dbReference type="InterPro" id="IPR035965">
    <property type="entry name" value="PAS-like_dom_sf"/>
</dbReference>
<dbReference type="Gene3D" id="3.30.565.10">
    <property type="entry name" value="Histidine kinase-like ATPase, C-terminal domain"/>
    <property type="match status" value="1"/>
</dbReference>
<evidence type="ECO:0000256" key="13">
    <source>
        <dbReference type="ARBA" id="ARBA00023136"/>
    </source>
</evidence>
<dbReference type="InterPro" id="IPR029151">
    <property type="entry name" value="Sensor-like_sf"/>
</dbReference>
<dbReference type="Pfam" id="PF02518">
    <property type="entry name" value="HATPase_c"/>
    <property type="match status" value="1"/>
</dbReference>
<dbReference type="Gene3D" id="3.30.450.20">
    <property type="entry name" value="PAS domain"/>
    <property type="match status" value="2"/>
</dbReference>
<gene>
    <name evidence="16" type="ORF">GCM10022223_24170</name>
</gene>
<dbReference type="RefSeq" id="WP_231488330.1">
    <property type="nucleotide sequence ID" value="NZ_BAAAZO010000003.1"/>
</dbReference>
<keyword evidence="4" id="KW-1003">Cell membrane</keyword>
<sequence length="551" mass="59367">MDPRHWSVARQAFGLVVAAVVLLAGTTVVAAYVQTRDRVRDATAHEMLALARTIATTPSVMTALNSDDPSAGLQPYTERLRQATNTDFITVMTPSGIRYTHTNPQLIGKPFLGHTEQARAGQAFTETYTGTLGPSVRAVAPIKNPGGQVIALVAVGVTIDNVGELTQQQLPPLFIVGGLVLIAGAGAAYGLGWRLKQQTLGMGQAELRQMFEFYEGVLHAVREGLLIVDTAGHLQLMNDEAMRLLHLDQTAIGRRPADLPLPESLIETMSRGDTQVDDLQLTREGVLVVSQSPARWNGRILGSVVTLRDHTDLVALADELSQTRSLTESLRSQAHESANRLHSVITMIELGETDRALEFATSELADVQELTDRVIGQAQEPVVAALLLGKAAEATERGIRLEFPTDLEVPDGVLPSRDLLTVLGNLIDNAFEATLSDPTTPAGERRVAVSANVHHSSRIEDDVGTSELRLRVSNSGPPVADPERIFERGWSTKPVAEAGARFGLNGTEVKTGRGLGLALVRQAVERNAGTISLYRDDALSETVFEVRLPLT</sequence>
<dbReference type="SUPFAM" id="SSF55890">
    <property type="entry name" value="Sporulation response regulatory protein Spo0B"/>
    <property type="match status" value="1"/>
</dbReference>
<keyword evidence="12" id="KW-0902">Two-component regulatory system</keyword>
<dbReference type="Pfam" id="PF17203">
    <property type="entry name" value="sCache_3_2"/>
    <property type="match status" value="1"/>
</dbReference>
<evidence type="ECO:0000259" key="15">
    <source>
        <dbReference type="PROSITE" id="PS50109"/>
    </source>
</evidence>
<dbReference type="InterPro" id="IPR004358">
    <property type="entry name" value="Sig_transdc_His_kin-like_C"/>
</dbReference>
<comment type="subcellular location">
    <subcellularLocation>
        <location evidence="2">Cell membrane</location>
        <topology evidence="2">Multi-pass membrane protein</topology>
    </subcellularLocation>
</comment>
<evidence type="ECO:0000256" key="4">
    <source>
        <dbReference type="ARBA" id="ARBA00022475"/>
    </source>
</evidence>
<keyword evidence="17" id="KW-1185">Reference proteome</keyword>
<feature type="domain" description="Histidine kinase" evidence="15">
    <location>
        <begin position="336"/>
        <end position="551"/>
    </location>
</feature>
<dbReference type="SUPFAM" id="SSF55785">
    <property type="entry name" value="PYP-like sensor domain (PAS domain)"/>
    <property type="match status" value="1"/>
</dbReference>
<dbReference type="InterPro" id="IPR016120">
    <property type="entry name" value="Sig_transdc_His_kin_SpoOB"/>
</dbReference>
<evidence type="ECO:0000256" key="6">
    <source>
        <dbReference type="ARBA" id="ARBA00022679"/>
    </source>
</evidence>
<feature type="transmembrane region" description="Helical" evidence="14">
    <location>
        <begin position="173"/>
        <end position="192"/>
    </location>
</feature>
<evidence type="ECO:0000256" key="7">
    <source>
        <dbReference type="ARBA" id="ARBA00022692"/>
    </source>
</evidence>
<dbReference type="InterPro" id="IPR033463">
    <property type="entry name" value="sCache_3"/>
</dbReference>
<keyword evidence="11 14" id="KW-1133">Transmembrane helix</keyword>
<dbReference type="InterPro" id="IPR003594">
    <property type="entry name" value="HATPase_dom"/>
</dbReference>
<keyword evidence="8" id="KW-0547">Nucleotide-binding</keyword>
<name>A0ABP6ZH49_9ACTN</name>
<evidence type="ECO:0000256" key="11">
    <source>
        <dbReference type="ARBA" id="ARBA00022989"/>
    </source>
</evidence>
<dbReference type="SUPFAM" id="SSF55874">
    <property type="entry name" value="ATPase domain of HSP90 chaperone/DNA topoisomerase II/histidine kinase"/>
    <property type="match status" value="1"/>
</dbReference>
<dbReference type="PRINTS" id="PR00344">
    <property type="entry name" value="BCTRLSENSOR"/>
</dbReference>
<dbReference type="EMBL" id="BAAAZO010000003">
    <property type="protein sequence ID" value="GAA3607348.1"/>
    <property type="molecule type" value="Genomic_DNA"/>
</dbReference>
<dbReference type="PROSITE" id="PS50109">
    <property type="entry name" value="HIS_KIN"/>
    <property type="match status" value="1"/>
</dbReference>
<dbReference type="InterPro" id="IPR036890">
    <property type="entry name" value="HATPase_C_sf"/>
</dbReference>
<dbReference type="EC" id="2.7.13.3" evidence="3"/>
<evidence type="ECO:0000256" key="1">
    <source>
        <dbReference type="ARBA" id="ARBA00000085"/>
    </source>
</evidence>
<keyword evidence="10" id="KW-0067">ATP-binding</keyword>
<evidence type="ECO:0000256" key="2">
    <source>
        <dbReference type="ARBA" id="ARBA00004651"/>
    </source>
</evidence>
<evidence type="ECO:0000256" key="14">
    <source>
        <dbReference type="SAM" id="Phobius"/>
    </source>
</evidence>
<accession>A0ABP6ZH49</accession>
<protein>
    <recommendedName>
        <fullName evidence="3">histidine kinase</fullName>
        <ecNumber evidence="3">2.7.13.3</ecNumber>
    </recommendedName>
</protein>
<keyword evidence="6" id="KW-0808">Transferase</keyword>
<dbReference type="SUPFAM" id="SSF103190">
    <property type="entry name" value="Sensory domain-like"/>
    <property type="match status" value="1"/>
</dbReference>
<evidence type="ECO:0000256" key="9">
    <source>
        <dbReference type="ARBA" id="ARBA00022777"/>
    </source>
</evidence>
<organism evidence="16 17">
    <name type="scientific">Kineosporia mesophila</name>
    <dbReference type="NCBI Taxonomy" id="566012"/>
    <lineage>
        <taxon>Bacteria</taxon>
        <taxon>Bacillati</taxon>
        <taxon>Actinomycetota</taxon>
        <taxon>Actinomycetes</taxon>
        <taxon>Kineosporiales</taxon>
        <taxon>Kineosporiaceae</taxon>
        <taxon>Kineosporia</taxon>
    </lineage>
</organism>
<evidence type="ECO:0000256" key="3">
    <source>
        <dbReference type="ARBA" id="ARBA00012438"/>
    </source>
</evidence>
<evidence type="ECO:0000313" key="17">
    <source>
        <dbReference type="Proteomes" id="UP001501074"/>
    </source>
</evidence>
<proteinExistence type="predicted"/>
<evidence type="ECO:0000313" key="16">
    <source>
        <dbReference type="EMBL" id="GAA3607348.1"/>
    </source>
</evidence>
<dbReference type="PANTHER" id="PTHR43547:SF10">
    <property type="entry name" value="SENSOR HISTIDINE KINASE DCUS"/>
    <property type="match status" value="1"/>
</dbReference>
<dbReference type="GO" id="GO:0016301">
    <property type="term" value="F:kinase activity"/>
    <property type="evidence" value="ECO:0007669"/>
    <property type="project" value="UniProtKB-KW"/>
</dbReference>
<dbReference type="SMART" id="SM00387">
    <property type="entry name" value="HATPase_c"/>
    <property type="match status" value="1"/>
</dbReference>
<evidence type="ECO:0000256" key="8">
    <source>
        <dbReference type="ARBA" id="ARBA00022741"/>
    </source>
</evidence>
<comment type="caution">
    <text evidence="16">The sequence shown here is derived from an EMBL/GenBank/DDBJ whole genome shotgun (WGS) entry which is preliminary data.</text>
</comment>
<keyword evidence="7 14" id="KW-0812">Transmembrane</keyword>
<keyword evidence="13 14" id="KW-0472">Membrane</keyword>
<dbReference type="Proteomes" id="UP001501074">
    <property type="component" value="Unassembled WGS sequence"/>
</dbReference>
<evidence type="ECO:0000256" key="12">
    <source>
        <dbReference type="ARBA" id="ARBA00023012"/>
    </source>
</evidence>
<reference evidence="17" key="1">
    <citation type="journal article" date="2019" name="Int. J. Syst. Evol. Microbiol.">
        <title>The Global Catalogue of Microorganisms (GCM) 10K type strain sequencing project: providing services to taxonomists for standard genome sequencing and annotation.</title>
        <authorList>
            <consortium name="The Broad Institute Genomics Platform"/>
            <consortium name="The Broad Institute Genome Sequencing Center for Infectious Disease"/>
            <person name="Wu L."/>
            <person name="Ma J."/>
        </authorList>
    </citation>
    <scope>NUCLEOTIDE SEQUENCE [LARGE SCALE GENOMIC DNA]</scope>
    <source>
        <strain evidence="17">JCM 16902</strain>
    </source>
</reference>
<dbReference type="CDD" id="cd18773">
    <property type="entry name" value="PDC1_HK_sensor"/>
    <property type="match status" value="1"/>
</dbReference>
<dbReference type="PANTHER" id="PTHR43547">
    <property type="entry name" value="TWO-COMPONENT HISTIDINE KINASE"/>
    <property type="match status" value="1"/>
</dbReference>
<dbReference type="InterPro" id="IPR005467">
    <property type="entry name" value="His_kinase_dom"/>
</dbReference>
<evidence type="ECO:0000256" key="5">
    <source>
        <dbReference type="ARBA" id="ARBA00022553"/>
    </source>
</evidence>
<keyword evidence="9 16" id="KW-0418">Kinase</keyword>
<evidence type="ECO:0000256" key="10">
    <source>
        <dbReference type="ARBA" id="ARBA00022840"/>
    </source>
</evidence>